<dbReference type="Pfam" id="PF13561">
    <property type="entry name" value="adh_short_C2"/>
    <property type="match status" value="1"/>
</dbReference>
<evidence type="ECO:0000313" key="3">
    <source>
        <dbReference type="EMBL" id="WYJ76513.1"/>
    </source>
</evidence>
<dbReference type="SUPFAM" id="SSF51735">
    <property type="entry name" value="NAD(P)-binding Rossmann-fold domains"/>
    <property type="match status" value="1"/>
</dbReference>
<dbReference type="RefSeq" id="WP_207941369.1">
    <property type="nucleotide sequence ID" value="NZ_CP147251.1"/>
</dbReference>
<gene>
    <name evidence="3" type="ORF">DOK78_001146</name>
</gene>
<dbReference type="Proteomes" id="UP000664701">
    <property type="component" value="Chromosome"/>
</dbReference>
<reference evidence="3 4" key="1">
    <citation type="submission" date="2021-03" db="EMBL/GenBank/DDBJ databases">
        <authorList>
            <person name="Gilmore M.S."/>
            <person name="Schwartzman J."/>
            <person name="Van Tyne D."/>
            <person name="Martin M."/>
            <person name="Earl A.M."/>
            <person name="Manson A.L."/>
            <person name="Straub T."/>
            <person name="Salamzade R."/>
            <person name="Saavedra J."/>
            <person name="Lebreton F."/>
            <person name="Prichula J."/>
            <person name="Schaufler K."/>
            <person name="Gaca A."/>
            <person name="Sgardioli B."/>
            <person name="Wagenaar J."/>
            <person name="Strong T."/>
        </authorList>
    </citation>
    <scope>NUCLEOTIDE SEQUENCE [LARGE SCALE GENOMIC DNA]</scope>
    <source>
        <strain evidence="3 4">DIV2402</strain>
    </source>
</reference>
<proteinExistence type="inferred from homology"/>
<accession>A0ABZ2SKZ2</accession>
<evidence type="ECO:0000313" key="4">
    <source>
        <dbReference type="Proteomes" id="UP000664701"/>
    </source>
</evidence>
<name>A0ABZ2SKZ2_9ENTE</name>
<dbReference type="PANTHER" id="PTHR43639">
    <property type="entry name" value="OXIDOREDUCTASE, SHORT-CHAIN DEHYDROGENASE/REDUCTASE FAMILY (AFU_ORTHOLOGUE AFUA_5G02870)"/>
    <property type="match status" value="1"/>
</dbReference>
<organism evidence="3 4">
    <name type="scientific">Candidatus Enterococcus lowellii</name>
    <dbReference type="NCBI Taxonomy" id="2230877"/>
    <lineage>
        <taxon>Bacteria</taxon>
        <taxon>Bacillati</taxon>
        <taxon>Bacillota</taxon>
        <taxon>Bacilli</taxon>
        <taxon>Lactobacillales</taxon>
        <taxon>Enterococcaceae</taxon>
        <taxon>Enterococcus</taxon>
    </lineage>
</organism>
<dbReference type="InterPro" id="IPR002347">
    <property type="entry name" value="SDR_fam"/>
</dbReference>
<dbReference type="Gene3D" id="3.40.50.720">
    <property type="entry name" value="NAD(P)-binding Rossmann-like Domain"/>
    <property type="match status" value="1"/>
</dbReference>
<evidence type="ECO:0000256" key="1">
    <source>
        <dbReference type="ARBA" id="ARBA00006484"/>
    </source>
</evidence>
<evidence type="ECO:0000256" key="2">
    <source>
        <dbReference type="ARBA" id="ARBA00023002"/>
    </source>
</evidence>
<comment type="similarity">
    <text evidence="1">Belongs to the short-chain dehydrogenases/reductases (SDR) family.</text>
</comment>
<keyword evidence="4" id="KW-1185">Reference proteome</keyword>
<protein>
    <submittedName>
        <fullName evidence="3">Uncharacterized protein</fullName>
    </submittedName>
</protein>
<sequence>MKNRIALVTGGSRGLGRSSALELSQKGIAVIITYNNQREKAEEVVQEIEKKGGDAIALQLDVSKVSAHEKFISILADTLEKKWKRNSFDFLINNAGFAYRTSFVEVTEEQFDSMMNVHFKGVFFFTQKILPYIADNGRIINFSSGLARFTTEGWIAYASMKGAVEVMTRYMAKELGPKGIRVNTVAPGIIDTDFHHGSFDAIEIKEKIGTQMALGRIGEPNDIGGVVAAMCTDETGWITGQRIEASGGMFL</sequence>
<keyword evidence="2" id="KW-0560">Oxidoreductase</keyword>
<dbReference type="PRINTS" id="PR00080">
    <property type="entry name" value="SDRFAMILY"/>
</dbReference>
<dbReference type="PRINTS" id="PR00081">
    <property type="entry name" value="GDHRDH"/>
</dbReference>
<dbReference type="PANTHER" id="PTHR43639:SF1">
    <property type="entry name" value="SHORT-CHAIN DEHYDROGENASE_REDUCTASE FAMILY PROTEIN"/>
    <property type="match status" value="1"/>
</dbReference>
<reference evidence="3 4" key="2">
    <citation type="submission" date="2024-03" db="EMBL/GenBank/DDBJ databases">
        <title>The Genome Sequence of Enterococcus sp. DIV2402.</title>
        <authorList>
            <consortium name="The Broad Institute Genomics Platform"/>
            <consortium name="The Broad Institute Microbial Omics Core"/>
            <consortium name="The Broad Institute Genomic Center for Infectious Diseases"/>
            <person name="Earl A."/>
            <person name="Manson A."/>
            <person name="Gilmore M."/>
            <person name="Schwartman J."/>
            <person name="Shea T."/>
            <person name="Abouelleil A."/>
            <person name="Cao P."/>
            <person name="Chapman S."/>
            <person name="Cusick C."/>
            <person name="Young S."/>
            <person name="Neafsey D."/>
            <person name="Nusbaum C."/>
            <person name="Birren B."/>
        </authorList>
    </citation>
    <scope>NUCLEOTIDE SEQUENCE [LARGE SCALE GENOMIC DNA]</scope>
    <source>
        <strain evidence="3 4">DIV2402</strain>
    </source>
</reference>
<dbReference type="EMBL" id="CP147251">
    <property type="protein sequence ID" value="WYJ76513.1"/>
    <property type="molecule type" value="Genomic_DNA"/>
</dbReference>
<dbReference type="InterPro" id="IPR036291">
    <property type="entry name" value="NAD(P)-bd_dom_sf"/>
</dbReference>